<dbReference type="Pfam" id="PF04237">
    <property type="entry name" value="YjbR"/>
    <property type="match status" value="1"/>
</dbReference>
<protein>
    <recommendedName>
        <fullName evidence="3">MmcQ/YjbR family DNA-binding protein</fullName>
    </recommendedName>
</protein>
<organism evidence="1 2">
    <name type="scientific">Sphingomonas dokdonensis</name>
    <dbReference type="NCBI Taxonomy" id="344880"/>
    <lineage>
        <taxon>Bacteria</taxon>
        <taxon>Pseudomonadati</taxon>
        <taxon>Pseudomonadota</taxon>
        <taxon>Alphaproteobacteria</taxon>
        <taxon>Sphingomonadales</taxon>
        <taxon>Sphingomonadaceae</taxon>
        <taxon>Sphingomonas</taxon>
    </lineage>
</organism>
<accession>A0A245ZW70</accession>
<dbReference type="EMBL" id="NBBI01000001">
    <property type="protein sequence ID" value="OWK33996.1"/>
    <property type="molecule type" value="Genomic_DNA"/>
</dbReference>
<comment type="caution">
    <text evidence="1">The sequence shown here is derived from an EMBL/GenBank/DDBJ whole genome shotgun (WGS) entry which is preliminary data.</text>
</comment>
<gene>
    <name evidence="1" type="ORF">SPDO_08850</name>
</gene>
<dbReference type="Gene3D" id="3.90.1150.30">
    <property type="match status" value="1"/>
</dbReference>
<keyword evidence="2" id="KW-1185">Reference proteome</keyword>
<dbReference type="InterPro" id="IPR058532">
    <property type="entry name" value="YjbR/MT2646/Rv2570-like"/>
</dbReference>
<dbReference type="InterPro" id="IPR038056">
    <property type="entry name" value="YjbR-like_sf"/>
</dbReference>
<dbReference type="SUPFAM" id="SSF142906">
    <property type="entry name" value="YjbR-like"/>
    <property type="match status" value="1"/>
</dbReference>
<name>A0A245ZW70_9SPHN</name>
<evidence type="ECO:0008006" key="3">
    <source>
        <dbReference type="Google" id="ProtNLM"/>
    </source>
</evidence>
<evidence type="ECO:0000313" key="1">
    <source>
        <dbReference type="EMBL" id="OWK33996.1"/>
    </source>
</evidence>
<dbReference type="RefSeq" id="WP_088366169.1">
    <property type="nucleotide sequence ID" value="NZ_NBBI01000001.1"/>
</dbReference>
<sequence>MAEQVNTPADALDCVRSIALALPEAAERPSHGAPGFHIENGKFFAYFWHDHHGDGETAVLLKTTGAEEQTMLIEADPDLYYKPAYLGSSGWIAIRVAAPDTDWDHVADRIAVSWELAAPRRLLEAGGR</sequence>
<dbReference type="AlphaFoldDB" id="A0A245ZW70"/>
<evidence type="ECO:0000313" key="2">
    <source>
        <dbReference type="Proteomes" id="UP000197290"/>
    </source>
</evidence>
<dbReference type="OrthoDB" id="277063at2"/>
<proteinExistence type="predicted"/>
<dbReference type="Proteomes" id="UP000197290">
    <property type="component" value="Unassembled WGS sequence"/>
</dbReference>
<reference evidence="1 2" key="1">
    <citation type="submission" date="2017-03" db="EMBL/GenBank/DDBJ databases">
        <title>Genome sequence of Sphingomonas dokdonensis DSM 21029.</title>
        <authorList>
            <person name="Poehlein A."/>
            <person name="Wuebbeler J.H."/>
            <person name="Steinbuechel A."/>
            <person name="Daniel R."/>
        </authorList>
    </citation>
    <scope>NUCLEOTIDE SEQUENCE [LARGE SCALE GENOMIC DNA]</scope>
    <source>
        <strain evidence="1 2">DSM 21029</strain>
    </source>
</reference>